<evidence type="ECO:0000256" key="1">
    <source>
        <dbReference type="SAM" id="Phobius"/>
    </source>
</evidence>
<dbReference type="GO" id="GO:0005829">
    <property type="term" value="C:cytosol"/>
    <property type="evidence" value="ECO:0007669"/>
    <property type="project" value="TreeGrafter"/>
</dbReference>
<proteinExistence type="predicted"/>
<gene>
    <name evidence="4" type="primary">LOC116213023</name>
</gene>
<keyword evidence="3" id="KW-1185">Reference proteome</keyword>
<evidence type="ECO:0000313" key="4">
    <source>
        <dbReference type="RefSeq" id="XP_031403684.1"/>
    </source>
</evidence>
<dbReference type="InterPro" id="IPR014830">
    <property type="entry name" value="Glycolipid_transfer_prot_dom"/>
</dbReference>
<dbReference type="GeneID" id="116213023"/>
<dbReference type="Proteomes" id="UP000515151">
    <property type="component" value="Chromosome 7"/>
</dbReference>
<dbReference type="PANTHER" id="PTHR10219:SF28">
    <property type="entry name" value="ACD11 HOMOLOG PROTEIN"/>
    <property type="match status" value="1"/>
</dbReference>
<dbReference type="Pfam" id="PF08718">
    <property type="entry name" value="GLTP"/>
    <property type="match status" value="1"/>
</dbReference>
<evidence type="ECO:0000313" key="3">
    <source>
        <dbReference type="Proteomes" id="UP000515151"/>
    </source>
</evidence>
<dbReference type="PANTHER" id="PTHR10219">
    <property type="entry name" value="GLYCOLIPID TRANSFER PROTEIN-RELATED"/>
    <property type="match status" value="1"/>
</dbReference>
<sequence length="134" mass="15818">MARQLPKRQEAHLNLYRQGTVRDLVEASKIYTTLYNVLDRDVANRTVKTQGSHTRNLCRVRQGLDLIRALFEQFLSSNDYSLKDAATTAYSRVCAPYHTWAIRTAVYMEMYTLLVCYYYFLIFITIFLYFILFS</sequence>
<feature type="domain" description="Glycolipid transfer protein" evidence="2">
    <location>
        <begin position="24"/>
        <end position="113"/>
    </location>
</feature>
<dbReference type="OrthoDB" id="116883at2759"/>
<dbReference type="GO" id="GO:1902388">
    <property type="term" value="F:ceramide 1-phosphate transfer activity"/>
    <property type="evidence" value="ECO:0007669"/>
    <property type="project" value="TreeGrafter"/>
</dbReference>
<feature type="transmembrane region" description="Helical" evidence="1">
    <location>
        <begin position="111"/>
        <end position="132"/>
    </location>
</feature>
<name>A0A6P8EAY7_PUNGR</name>
<evidence type="ECO:0000259" key="2">
    <source>
        <dbReference type="Pfam" id="PF08718"/>
    </source>
</evidence>
<dbReference type="Gene3D" id="1.10.3520.10">
    <property type="entry name" value="Glycolipid transfer protein"/>
    <property type="match status" value="1"/>
</dbReference>
<reference evidence="3" key="1">
    <citation type="journal article" date="2020" name="Plant Biotechnol. J.">
        <title>The pomegranate (Punica granatum L.) draft genome dissects genetic divergence between soft- and hard-seeded cultivars.</title>
        <authorList>
            <person name="Luo X."/>
            <person name="Li H."/>
            <person name="Wu Z."/>
            <person name="Yao W."/>
            <person name="Zhao P."/>
            <person name="Cao D."/>
            <person name="Yu H."/>
            <person name="Li K."/>
            <person name="Poudel K."/>
            <person name="Zhao D."/>
            <person name="Zhang F."/>
            <person name="Xia X."/>
            <person name="Chen L."/>
            <person name="Wang Q."/>
            <person name="Jing D."/>
            <person name="Cao S."/>
        </authorList>
    </citation>
    <scope>NUCLEOTIDE SEQUENCE [LARGE SCALE GENOMIC DNA]</scope>
    <source>
        <strain evidence="3">cv. Tunisia</strain>
    </source>
</reference>
<dbReference type="RefSeq" id="XP_031403684.1">
    <property type="nucleotide sequence ID" value="XM_031547824.1"/>
</dbReference>
<keyword evidence="1" id="KW-0472">Membrane</keyword>
<dbReference type="GO" id="GO:1902387">
    <property type="term" value="F:ceramide 1-phosphate binding"/>
    <property type="evidence" value="ECO:0007669"/>
    <property type="project" value="TreeGrafter"/>
</dbReference>
<dbReference type="AlphaFoldDB" id="A0A6P8EAY7"/>
<dbReference type="InterPro" id="IPR036497">
    <property type="entry name" value="GLTP_sf"/>
</dbReference>
<reference evidence="4" key="2">
    <citation type="submission" date="2025-08" db="UniProtKB">
        <authorList>
            <consortium name="RefSeq"/>
        </authorList>
    </citation>
    <scope>IDENTIFICATION</scope>
    <source>
        <tissue evidence="4">Leaf</tissue>
    </source>
</reference>
<keyword evidence="1" id="KW-1133">Transmembrane helix</keyword>
<accession>A0A6P8EAY7</accession>
<organism evidence="3 4">
    <name type="scientific">Punica granatum</name>
    <name type="common">Pomegranate</name>
    <dbReference type="NCBI Taxonomy" id="22663"/>
    <lineage>
        <taxon>Eukaryota</taxon>
        <taxon>Viridiplantae</taxon>
        <taxon>Streptophyta</taxon>
        <taxon>Embryophyta</taxon>
        <taxon>Tracheophyta</taxon>
        <taxon>Spermatophyta</taxon>
        <taxon>Magnoliopsida</taxon>
        <taxon>eudicotyledons</taxon>
        <taxon>Gunneridae</taxon>
        <taxon>Pentapetalae</taxon>
        <taxon>rosids</taxon>
        <taxon>malvids</taxon>
        <taxon>Myrtales</taxon>
        <taxon>Lythraceae</taxon>
        <taxon>Punica</taxon>
    </lineage>
</organism>
<keyword evidence="1" id="KW-0812">Transmembrane</keyword>
<protein>
    <submittedName>
        <fullName evidence="4">ACD11 homolog protein-like isoform X1</fullName>
    </submittedName>
</protein>
<dbReference type="SUPFAM" id="SSF110004">
    <property type="entry name" value="Glycolipid transfer protein, GLTP"/>
    <property type="match status" value="1"/>
</dbReference>
<dbReference type="GO" id="GO:0016020">
    <property type="term" value="C:membrane"/>
    <property type="evidence" value="ECO:0007669"/>
    <property type="project" value="TreeGrafter"/>
</dbReference>